<protein>
    <submittedName>
        <fullName evidence="1">9889_t:CDS:1</fullName>
    </submittedName>
</protein>
<evidence type="ECO:0000313" key="1">
    <source>
        <dbReference type="EMBL" id="CAG8468709.1"/>
    </source>
</evidence>
<name>A0ACA9KE52_9GLOM</name>
<dbReference type="Proteomes" id="UP000789525">
    <property type="component" value="Unassembled WGS sequence"/>
</dbReference>
<dbReference type="EMBL" id="CAJVPT010001773">
    <property type="protein sequence ID" value="CAG8468709.1"/>
    <property type="molecule type" value="Genomic_DNA"/>
</dbReference>
<comment type="caution">
    <text evidence="1">The sequence shown here is derived from an EMBL/GenBank/DDBJ whole genome shotgun (WGS) entry which is preliminary data.</text>
</comment>
<evidence type="ECO:0000313" key="2">
    <source>
        <dbReference type="Proteomes" id="UP000789525"/>
    </source>
</evidence>
<accession>A0ACA9KE52</accession>
<feature type="non-terminal residue" evidence="1">
    <location>
        <position position="1"/>
    </location>
</feature>
<sequence length="575" mass="67687">NNTIPQWLDLWISKGEFDPLSYAYPGEKSSSLLVEKRLRFNEIQFDIVYTWVNGSDERHQELRKIYYNGDGHKAANSENRYRDYDELRYSVRSVEMFLGRFVNKIFIIATDFDKEEVTKKGRTQLSEIMQVPRWLNTTWKDCVTGEPRVQMVKHSEIFTDRSLLPTFNSLAIESQMMNIRNLSDQVLYLNDDQFFGKALSPIDFWTPLYGQVFHLEHHLTIPPNHYGSAEDVGEWYSLYYTNRLLSKRFGSRFRPYVSHSVHSLSTSILRSMVAEFPEEFKFTSSHRFRNSALDLHTTFFFTHYVMEKHREALLRSFLIYKMDVNHNMNYELSERKAILKELGDGNVLSTPRKTLEDYQTILRRAEIYETKETNYKWSSMDGSCRLDLEYCFGNEFMSDDENILVDVNSVFKEVTVKKIECGDCIIQHLVSKSEERGLKALLPSEELEGKENTGDEGDSIYEPMIPNSNVPMSYRTLAITEISRYSYVIGGSSFQFIYLDHPMKTWDNLKHISEERPSIFCLNDEVGSDVQELNRIKEYVRQFMREYFYNVSMYEISSDDGSDGIWGWFKRLLFL</sequence>
<organism evidence="1 2">
    <name type="scientific">Acaulospora colombiana</name>
    <dbReference type="NCBI Taxonomy" id="27376"/>
    <lineage>
        <taxon>Eukaryota</taxon>
        <taxon>Fungi</taxon>
        <taxon>Fungi incertae sedis</taxon>
        <taxon>Mucoromycota</taxon>
        <taxon>Glomeromycotina</taxon>
        <taxon>Glomeromycetes</taxon>
        <taxon>Diversisporales</taxon>
        <taxon>Acaulosporaceae</taxon>
        <taxon>Acaulospora</taxon>
    </lineage>
</organism>
<keyword evidence="2" id="KW-1185">Reference proteome</keyword>
<proteinExistence type="predicted"/>
<reference evidence="1" key="1">
    <citation type="submission" date="2021-06" db="EMBL/GenBank/DDBJ databases">
        <authorList>
            <person name="Kallberg Y."/>
            <person name="Tangrot J."/>
            <person name="Rosling A."/>
        </authorList>
    </citation>
    <scope>NUCLEOTIDE SEQUENCE</scope>
    <source>
        <strain evidence="1">CL356</strain>
    </source>
</reference>
<gene>
    <name evidence="1" type="ORF">ACOLOM_LOCUS1494</name>
</gene>